<dbReference type="Proteomes" id="UP001054821">
    <property type="component" value="Chromosome 1"/>
</dbReference>
<dbReference type="EMBL" id="JAJFAZ020000001">
    <property type="protein sequence ID" value="KAI5350791.1"/>
    <property type="molecule type" value="Genomic_DNA"/>
</dbReference>
<organism evidence="2 3">
    <name type="scientific">Prunus dulcis</name>
    <name type="common">Almond</name>
    <name type="synonym">Amygdalus dulcis</name>
    <dbReference type="NCBI Taxonomy" id="3755"/>
    <lineage>
        <taxon>Eukaryota</taxon>
        <taxon>Viridiplantae</taxon>
        <taxon>Streptophyta</taxon>
        <taxon>Embryophyta</taxon>
        <taxon>Tracheophyta</taxon>
        <taxon>Spermatophyta</taxon>
        <taxon>Magnoliopsida</taxon>
        <taxon>eudicotyledons</taxon>
        <taxon>Gunneridae</taxon>
        <taxon>Pentapetalae</taxon>
        <taxon>rosids</taxon>
        <taxon>fabids</taxon>
        <taxon>Rosales</taxon>
        <taxon>Rosaceae</taxon>
        <taxon>Amygdaloideae</taxon>
        <taxon>Amygdaleae</taxon>
        <taxon>Prunus</taxon>
    </lineage>
</organism>
<proteinExistence type="predicted"/>
<name>A0AAD5F2A7_PRUDU</name>
<protein>
    <submittedName>
        <fullName evidence="2">Uncharacterized protein</fullName>
    </submittedName>
</protein>
<evidence type="ECO:0000313" key="2">
    <source>
        <dbReference type="EMBL" id="KAI5350791.1"/>
    </source>
</evidence>
<feature type="region of interest" description="Disordered" evidence="1">
    <location>
        <begin position="99"/>
        <end position="123"/>
    </location>
</feature>
<keyword evidence="3" id="KW-1185">Reference proteome</keyword>
<evidence type="ECO:0000256" key="1">
    <source>
        <dbReference type="SAM" id="MobiDB-lite"/>
    </source>
</evidence>
<dbReference type="AlphaFoldDB" id="A0AAD5F2A7"/>
<accession>A0AAD5F2A7</accession>
<reference evidence="2 3" key="1">
    <citation type="journal article" date="2022" name="G3 (Bethesda)">
        <title>Whole-genome sequence and methylome profiling of the almond [Prunus dulcis (Mill.) D.A. Webb] cultivar 'Nonpareil'.</title>
        <authorList>
            <person name="D'Amico-Willman K.M."/>
            <person name="Ouma W.Z."/>
            <person name="Meulia T."/>
            <person name="Sideli G.M."/>
            <person name="Gradziel T.M."/>
            <person name="Fresnedo-Ramirez J."/>
        </authorList>
    </citation>
    <scope>NUCLEOTIDE SEQUENCE [LARGE SCALE GENOMIC DNA]</scope>
    <source>
        <strain evidence="2">Clone GOH B32 T37-40</strain>
    </source>
</reference>
<evidence type="ECO:0000313" key="3">
    <source>
        <dbReference type="Proteomes" id="UP001054821"/>
    </source>
</evidence>
<comment type="caution">
    <text evidence="2">The sequence shown here is derived from an EMBL/GenBank/DDBJ whole genome shotgun (WGS) entry which is preliminary data.</text>
</comment>
<gene>
    <name evidence="2" type="ORF">L3X38_003682</name>
</gene>
<sequence>MLNTKPSVSLKEANHKTVCFVYKATETTQTSSSLPGTHSASSATQKTLLKEAPLPYPYQSSGAFGLCFVEQSHHRLRDKLGLSSSTWCAHKGSLRSCPRGRPWSPQPNFRHSKGSLDPSCPNVRPPLSPTIDPFIPPNVDLVPTPIYISLQPLL</sequence>